<dbReference type="AlphaFoldDB" id="A0A2N9JJB6"/>
<keyword evidence="3" id="KW-1185">Reference proteome</keyword>
<sequence>MQQREPSAGLSESQRERYRRNIDVVGLGDNGQRRLLDSSVLVVGAGGLGSPVITYLAAAGVGRLVIADGDVVETANLQRQVIHGQGLVGVNKAVSAAARVADLNPDVRVDVVAEYVTAQSLADLLPRVDLVLDCCDTYGAKYLVSDACAAAGVRLVWGTAVGMQGQVSVFGVPTDDGRAIWLRDLFPSEPQPGSYPLATEIGVLGAMVSQVGSVMATEAIKLLAGFGRPLIGRLLVVDAAAGRWDLLPVRPGVR</sequence>
<evidence type="ECO:0000313" key="3">
    <source>
        <dbReference type="Proteomes" id="UP000238164"/>
    </source>
</evidence>
<accession>A0A2N9JJB6</accession>
<feature type="domain" description="THIF-type NAD/FAD binding fold" evidence="1">
    <location>
        <begin position="18"/>
        <end position="249"/>
    </location>
</feature>
<dbReference type="EMBL" id="LT985188">
    <property type="protein sequence ID" value="SPD87638.1"/>
    <property type="molecule type" value="Genomic_DNA"/>
</dbReference>
<dbReference type="InterPro" id="IPR045886">
    <property type="entry name" value="ThiF/MoeB/HesA"/>
</dbReference>
<dbReference type="Gene3D" id="3.40.50.720">
    <property type="entry name" value="NAD(P)-binding Rossmann-like Domain"/>
    <property type="match status" value="1"/>
</dbReference>
<dbReference type="GO" id="GO:0061503">
    <property type="term" value="F:tRNA threonylcarbamoyladenosine dehydratase"/>
    <property type="evidence" value="ECO:0007669"/>
    <property type="project" value="TreeGrafter"/>
</dbReference>
<dbReference type="RefSeq" id="WP_105186328.1">
    <property type="nucleotide sequence ID" value="NZ_BAAAGO010000031.1"/>
</dbReference>
<evidence type="ECO:0000259" key="1">
    <source>
        <dbReference type="Pfam" id="PF00899"/>
    </source>
</evidence>
<protein>
    <recommendedName>
        <fullName evidence="1">THIF-type NAD/FAD binding fold domain-containing protein</fullName>
    </recommendedName>
</protein>
<evidence type="ECO:0000313" key="2">
    <source>
        <dbReference type="EMBL" id="SPD87638.1"/>
    </source>
</evidence>
<proteinExistence type="predicted"/>
<dbReference type="InterPro" id="IPR035985">
    <property type="entry name" value="Ubiquitin-activating_enz"/>
</dbReference>
<dbReference type="GO" id="GO:0061504">
    <property type="term" value="P:cyclic threonylcarbamoyladenosine biosynthetic process"/>
    <property type="evidence" value="ECO:0007669"/>
    <property type="project" value="TreeGrafter"/>
</dbReference>
<dbReference type="Proteomes" id="UP000238164">
    <property type="component" value="Chromosome 1"/>
</dbReference>
<dbReference type="OrthoDB" id="9804286at2"/>
<name>A0A2N9JJB6_9ACTN</name>
<dbReference type="CDD" id="cd00757">
    <property type="entry name" value="ThiF_MoeB_HesA_family"/>
    <property type="match status" value="1"/>
</dbReference>
<dbReference type="Pfam" id="PF00899">
    <property type="entry name" value="ThiF"/>
    <property type="match status" value="1"/>
</dbReference>
<dbReference type="SUPFAM" id="SSF69572">
    <property type="entry name" value="Activating enzymes of the ubiquitin-like proteins"/>
    <property type="match status" value="1"/>
</dbReference>
<dbReference type="InterPro" id="IPR000594">
    <property type="entry name" value="ThiF_NAD_FAD-bd"/>
</dbReference>
<dbReference type="PANTHER" id="PTHR43267">
    <property type="entry name" value="TRNA THREONYLCARBAMOYLADENOSINE DEHYDRATASE"/>
    <property type="match status" value="1"/>
</dbReference>
<dbReference type="PANTHER" id="PTHR43267:SF1">
    <property type="entry name" value="TRNA THREONYLCARBAMOYLADENOSINE DEHYDRATASE"/>
    <property type="match status" value="1"/>
</dbReference>
<dbReference type="KEGG" id="mgg:MPLG2_2608"/>
<organism evidence="2 3">
    <name type="scientific">Micropruina glycogenica</name>
    <dbReference type="NCBI Taxonomy" id="75385"/>
    <lineage>
        <taxon>Bacteria</taxon>
        <taxon>Bacillati</taxon>
        <taxon>Actinomycetota</taxon>
        <taxon>Actinomycetes</taxon>
        <taxon>Propionibacteriales</taxon>
        <taxon>Nocardioidaceae</taxon>
        <taxon>Micropruina</taxon>
    </lineage>
</organism>
<dbReference type="GO" id="GO:0008641">
    <property type="term" value="F:ubiquitin-like modifier activating enzyme activity"/>
    <property type="evidence" value="ECO:0007669"/>
    <property type="project" value="InterPro"/>
</dbReference>
<gene>
    <name evidence="2" type="ORF">MPLG2_2608</name>
</gene>
<reference evidence="2 3" key="1">
    <citation type="submission" date="2018-02" db="EMBL/GenBank/DDBJ databases">
        <authorList>
            <person name="Cohen D.B."/>
            <person name="Kent A.D."/>
        </authorList>
    </citation>
    <scope>NUCLEOTIDE SEQUENCE [LARGE SCALE GENOMIC DNA]</scope>
    <source>
        <strain evidence="2">1</strain>
    </source>
</reference>